<dbReference type="InterPro" id="IPR018247">
    <property type="entry name" value="EF_Hand_1_Ca_BS"/>
</dbReference>
<dbReference type="EMBL" id="LR877151">
    <property type="protein sequence ID" value="CAD2216708.1"/>
    <property type="molecule type" value="Genomic_DNA"/>
</dbReference>
<evidence type="ECO:0000256" key="1">
    <source>
        <dbReference type="ARBA" id="ARBA00022723"/>
    </source>
</evidence>
<keyword evidence="2" id="KW-0106">Calcium</keyword>
<evidence type="ECO:0000313" key="5">
    <source>
        <dbReference type="EMBL" id="CAD2216708.1"/>
    </source>
</evidence>
<organism evidence="5 6">
    <name type="scientific">Angomonas deanei</name>
    <dbReference type="NCBI Taxonomy" id="59799"/>
    <lineage>
        <taxon>Eukaryota</taxon>
        <taxon>Discoba</taxon>
        <taxon>Euglenozoa</taxon>
        <taxon>Kinetoplastea</taxon>
        <taxon>Metakinetoplastina</taxon>
        <taxon>Trypanosomatida</taxon>
        <taxon>Trypanosomatidae</taxon>
        <taxon>Strigomonadinae</taxon>
        <taxon>Angomonas</taxon>
    </lineage>
</organism>
<dbReference type="Gene3D" id="1.10.238.220">
    <property type="match status" value="1"/>
</dbReference>
<dbReference type="Proteomes" id="UP000515908">
    <property type="component" value="Chromosome 07"/>
</dbReference>
<dbReference type="PROSITE" id="PS50222">
    <property type="entry name" value="EF_HAND_2"/>
    <property type="match status" value="1"/>
</dbReference>
<dbReference type="AlphaFoldDB" id="A0A7G2CAA7"/>
<proteinExistence type="predicted"/>
<feature type="region of interest" description="Disordered" evidence="3">
    <location>
        <begin position="30"/>
        <end position="57"/>
    </location>
</feature>
<sequence>MYVTWASDQENVKKIKESINELLTNAKSNVKLSSRPSAKYVDPNSPSKERTPSPVHPTQAVASRFVGVDELDYRGASPSNYSAASPSAKPVVDPMAPLPANAKETHGHNSPPAQLSGNPLVDTPAIPLDLSQLDREGSIGGSHSRFIHGTGEFAALPPANIQRASISDIPIFYTKKDSNGVMEPLPSEAETLSDLLAKENGKPVKKAQFGDISWGVFKIPIWLKDMLFKVIATYVGAAATAESLTAAQITRFFKEVYSTLIPSRRLFELIRGNSKQDYISIEDLKVMAKHLVSSHPGLEFLQQPEFQEYYCRTVAIRIMYNLERQQCRRIYWRDFDRSDLPEVMMDLDTKDVNQVLEYFSYEHFYVLYCKFWELDTDRDLLVDYSDLCNYGQGSIVPSVIKRVVDGYGRPLTSGESGRLDFEDFVYFCLSEEDKNSDPAIYYWFRVLDVDSDGILSGYELAEFYKENQVRFSEFIDSPDNEIAYEDTMCQMLDMLGFERVQHRRFGVTLGDLRACPTPANFFNMIFNASKFLLFEHRDPFSEHQQKLRIEKTDWDRFARAEYDRMAAEAQ</sequence>
<dbReference type="GO" id="GO:0019888">
    <property type="term" value="F:protein phosphatase regulator activity"/>
    <property type="evidence" value="ECO:0007669"/>
    <property type="project" value="TreeGrafter"/>
</dbReference>
<dbReference type="PROSITE" id="PS00018">
    <property type="entry name" value="EF_HAND_1"/>
    <property type="match status" value="1"/>
</dbReference>
<dbReference type="FunFam" id="1.10.238.10:FF:000025">
    <property type="entry name" value="serine/threonine-protein phosphatase 2A regulatory subunit B'' subunit alpha"/>
    <property type="match status" value="1"/>
</dbReference>
<dbReference type="Pfam" id="PF17958">
    <property type="entry name" value="EF-hand_13"/>
    <property type="match status" value="1"/>
</dbReference>
<dbReference type="FunFam" id="1.10.238.220:FF:000003">
    <property type="entry name" value="Phosphoprotein phosphatase 2A regulatory subunit"/>
    <property type="match status" value="1"/>
</dbReference>
<gene>
    <name evidence="5" type="ORF">ADEAN_000417900</name>
</gene>
<evidence type="ECO:0000313" key="6">
    <source>
        <dbReference type="Proteomes" id="UP000515908"/>
    </source>
</evidence>
<dbReference type="SUPFAM" id="SSF47473">
    <property type="entry name" value="EF-hand"/>
    <property type="match status" value="1"/>
</dbReference>
<dbReference type="Gene3D" id="1.10.238.10">
    <property type="entry name" value="EF-hand"/>
    <property type="match status" value="1"/>
</dbReference>
<dbReference type="InterPro" id="IPR002048">
    <property type="entry name" value="EF_hand_dom"/>
</dbReference>
<evidence type="ECO:0000259" key="4">
    <source>
        <dbReference type="PROSITE" id="PS50222"/>
    </source>
</evidence>
<name>A0A7G2CAA7_9TRYP</name>
<keyword evidence="6" id="KW-1185">Reference proteome</keyword>
<evidence type="ECO:0000256" key="2">
    <source>
        <dbReference type="ARBA" id="ARBA00022837"/>
    </source>
</evidence>
<dbReference type="OrthoDB" id="5586at2759"/>
<protein>
    <submittedName>
        <fullName evidence="5">EF-hand domain/EF-hand domain pair, putative</fullName>
    </submittedName>
</protein>
<reference evidence="5 6" key="1">
    <citation type="submission" date="2020-08" db="EMBL/GenBank/DDBJ databases">
        <authorList>
            <person name="Newling K."/>
            <person name="Davey J."/>
            <person name="Forrester S."/>
        </authorList>
    </citation>
    <scope>NUCLEOTIDE SEQUENCE [LARGE SCALE GENOMIC DNA]</scope>
    <source>
        <strain evidence="6">Crithidia deanei Carvalho (ATCC PRA-265)</strain>
    </source>
</reference>
<dbReference type="PANTHER" id="PTHR14095">
    <property type="entry name" value="PHOSPHATASE 2A REGULATORY SUBUNIT-RELATED"/>
    <property type="match status" value="1"/>
</dbReference>
<dbReference type="InterPro" id="IPR011992">
    <property type="entry name" value="EF-hand-dom_pair"/>
</dbReference>
<dbReference type="InterPro" id="IPR041534">
    <property type="entry name" value="EF-hand_13"/>
</dbReference>
<dbReference type="VEuPathDB" id="TriTrypDB:ADEAN_000417900"/>
<evidence type="ECO:0000256" key="3">
    <source>
        <dbReference type="SAM" id="MobiDB-lite"/>
    </source>
</evidence>
<keyword evidence="1" id="KW-0479">Metal-binding</keyword>
<dbReference type="PANTHER" id="PTHR14095:SF2">
    <property type="entry name" value="EF-HAND DOMAIN-CONTAINING PROTEIN"/>
    <property type="match status" value="1"/>
</dbReference>
<accession>A0A7G2CAA7</accession>
<dbReference type="GO" id="GO:0005509">
    <property type="term" value="F:calcium ion binding"/>
    <property type="evidence" value="ECO:0007669"/>
    <property type="project" value="InterPro"/>
</dbReference>
<feature type="domain" description="EF-hand" evidence="4">
    <location>
        <begin position="435"/>
        <end position="470"/>
    </location>
</feature>
<dbReference type="GO" id="GO:0000159">
    <property type="term" value="C:protein phosphatase type 2A complex"/>
    <property type="evidence" value="ECO:0007669"/>
    <property type="project" value="TreeGrafter"/>
</dbReference>